<reference evidence="4" key="1">
    <citation type="journal article" date="2019" name="Int. J. Syst. Evol. Microbiol.">
        <title>The Global Catalogue of Microorganisms (GCM) 10K type strain sequencing project: providing services to taxonomists for standard genome sequencing and annotation.</title>
        <authorList>
            <consortium name="The Broad Institute Genomics Platform"/>
            <consortium name="The Broad Institute Genome Sequencing Center for Infectious Disease"/>
            <person name="Wu L."/>
            <person name="Ma J."/>
        </authorList>
    </citation>
    <scope>NUCLEOTIDE SEQUENCE [LARGE SCALE GENOMIC DNA]</scope>
    <source>
        <strain evidence="4">CGMCC 1.15277</strain>
    </source>
</reference>
<feature type="transmembrane region" description="Helical" evidence="2">
    <location>
        <begin position="81"/>
        <end position="106"/>
    </location>
</feature>
<evidence type="ECO:0000313" key="4">
    <source>
        <dbReference type="Proteomes" id="UP001596266"/>
    </source>
</evidence>
<name>A0ABW1X1C0_9ACTN</name>
<keyword evidence="2" id="KW-0812">Transmembrane</keyword>
<organism evidence="3 4">
    <name type="scientific">Luteococcus sanguinis</name>
    <dbReference type="NCBI Taxonomy" id="174038"/>
    <lineage>
        <taxon>Bacteria</taxon>
        <taxon>Bacillati</taxon>
        <taxon>Actinomycetota</taxon>
        <taxon>Actinomycetes</taxon>
        <taxon>Propionibacteriales</taxon>
        <taxon>Propionibacteriaceae</taxon>
        <taxon>Luteococcus</taxon>
    </lineage>
</organism>
<keyword evidence="2" id="KW-1133">Transmembrane helix</keyword>
<proteinExistence type="predicted"/>
<gene>
    <name evidence="3" type="ORF">ACFP57_07625</name>
</gene>
<sequence>MDYPEMSSASRAEGIHGTFRVEQLSCDKLGCTSVGSFTADGVPAVHGGLERELPLGTEVAAQYFPASGMIYPVDYALSRDVMLGGVAGVVALGMTLAGGALLFVVVKDRLAKRRSSGIPNEAAPPRRAGSERDN</sequence>
<keyword evidence="2" id="KW-0472">Membrane</keyword>
<dbReference type="RefSeq" id="WP_343884147.1">
    <property type="nucleotide sequence ID" value="NZ_BAAAKI010000001.1"/>
</dbReference>
<feature type="region of interest" description="Disordered" evidence="1">
    <location>
        <begin position="112"/>
        <end position="134"/>
    </location>
</feature>
<comment type="caution">
    <text evidence="3">The sequence shown here is derived from an EMBL/GenBank/DDBJ whole genome shotgun (WGS) entry which is preliminary data.</text>
</comment>
<keyword evidence="4" id="KW-1185">Reference proteome</keyword>
<evidence type="ECO:0000313" key="3">
    <source>
        <dbReference type="EMBL" id="MFC6396853.1"/>
    </source>
</evidence>
<dbReference type="EMBL" id="JBHSUA010000015">
    <property type="protein sequence ID" value="MFC6396853.1"/>
    <property type="molecule type" value="Genomic_DNA"/>
</dbReference>
<accession>A0ABW1X1C0</accession>
<dbReference type="Proteomes" id="UP001596266">
    <property type="component" value="Unassembled WGS sequence"/>
</dbReference>
<evidence type="ECO:0000256" key="2">
    <source>
        <dbReference type="SAM" id="Phobius"/>
    </source>
</evidence>
<evidence type="ECO:0000256" key="1">
    <source>
        <dbReference type="SAM" id="MobiDB-lite"/>
    </source>
</evidence>
<protein>
    <submittedName>
        <fullName evidence="3">Uncharacterized protein</fullName>
    </submittedName>
</protein>